<dbReference type="Gene3D" id="1.20.1080.10">
    <property type="entry name" value="Glycerol uptake facilitator protein"/>
    <property type="match status" value="1"/>
</dbReference>
<keyword evidence="3 6" id="KW-1133">Transmembrane helix</keyword>
<evidence type="ECO:0000256" key="4">
    <source>
        <dbReference type="ARBA" id="ARBA00023136"/>
    </source>
</evidence>
<feature type="transmembrane region" description="Helical" evidence="6">
    <location>
        <begin position="103"/>
        <end position="128"/>
    </location>
</feature>
<dbReference type="EMBL" id="OR769223">
    <property type="protein sequence ID" value="WQJ53608.1"/>
    <property type="molecule type" value="Genomic_DNA"/>
</dbReference>
<evidence type="ECO:0000256" key="1">
    <source>
        <dbReference type="ARBA" id="ARBA00004141"/>
    </source>
</evidence>
<dbReference type="Proteomes" id="UP001358193">
    <property type="component" value="Segment"/>
</dbReference>
<evidence type="ECO:0000313" key="7">
    <source>
        <dbReference type="EMBL" id="WQJ53608.1"/>
    </source>
</evidence>
<dbReference type="InterPro" id="IPR000292">
    <property type="entry name" value="For/NO2_transpt"/>
</dbReference>
<feature type="transmembrane region" description="Helical" evidence="6">
    <location>
        <begin position="61"/>
        <end position="82"/>
    </location>
</feature>
<evidence type="ECO:0000256" key="5">
    <source>
        <dbReference type="ARBA" id="ARBA00049660"/>
    </source>
</evidence>
<organism evidence="7 8">
    <name type="scientific">phage Lak_Megaphage_Sonny</name>
    <dbReference type="NCBI Taxonomy" id="3109229"/>
    <lineage>
        <taxon>Viruses</taxon>
        <taxon>Duplodnaviria</taxon>
        <taxon>Heunggongvirae</taxon>
        <taxon>Uroviricota</taxon>
        <taxon>Caudoviricetes</taxon>
        <taxon>Caudoviricetes code 15 clade</taxon>
    </lineage>
</organism>
<dbReference type="InterPro" id="IPR023271">
    <property type="entry name" value="Aquaporin-like"/>
</dbReference>
<dbReference type="Pfam" id="PF01226">
    <property type="entry name" value="Form_Nir_trans"/>
    <property type="match status" value="1"/>
</dbReference>
<evidence type="ECO:0000256" key="3">
    <source>
        <dbReference type="ARBA" id="ARBA00022989"/>
    </source>
</evidence>
<feature type="transmembrane region" description="Helical" evidence="6">
    <location>
        <begin position="140"/>
        <end position="164"/>
    </location>
</feature>
<evidence type="ECO:0000256" key="6">
    <source>
        <dbReference type="SAM" id="Phobius"/>
    </source>
</evidence>
<name>A0ABZ0Z6F7_9CAUD</name>
<feature type="transmembrane region" description="Helical" evidence="6">
    <location>
        <begin position="12"/>
        <end position="41"/>
    </location>
</feature>
<keyword evidence="4 6" id="KW-0472">Membrane</keyword>
<comment type="subcellular location">
    <subcellularLocation>
        <location evidence="1">Membrane</location>
        <topology evidence="1">Multi-pass membrane protein</topology>
    </subcellularLocation>
</comment>
<sequence length="201" mass="22065">MKDMFRSAVLAGIFIGVAGFGFLISKPIGMFLFIFGLASVVSYKLKLFTGTAGFVNDWNDMLSLFIILLGNIVGCFIIASIARYSAMAELLQATASNIVMGRIDLNCISCGLQAIGCGMLMTTAVTFARKGPEFGNWIPLLFAVPMFIHCGFPHCIADAFYYLCMPATSVLWSWHLILVYICTVIGNFIGCNLYRIFVDLK</sequence>
<feature type="transmembrane region" description="Helical" evidence="6">
    <location>
        <begin position="176"/>
        <end position="197"/>
    </location>
</feature>
<dbReference type="PANTHER" id="PTHR30520:SF6">
    <property type="entry name" value="FORMATE_NITRATE FAMILY TRANSPORTER (EUROFUNG)"/>
    <property type="match status" value="1"/>
</dbReference>
<dbReference type="PANTHER" id="PTHR30520">
    <property type="entry name" value="FORMATE TRANSPORTER-RELATED"/>
    <property type="match status" value="1"/>
</dbReference>
<evidence type="ECO:0000256" key="2">
    <source>
        <dbReference type="ARBA" id="ARBA00022692"/>
    </source>
</evidence>
<protein>
    <recommendedName>
        <fullName evidence="9">Formate/nitrite transporter</fullName>
    </recommendedName>
</protein>
<proteinExistence type="inferred from homology"/>
<comment type="similarity">
    <text evidence="5">Belongs to the FNT transporter (TC 1.A.16) family.</text>
</comment>
<reference evidence="7 8" key="1">
    <citation type="submission" date="2023-11" db="EMBL/GenBank/DDBJ databases">
        <authorList>
            <person name="Cook R."/>
            <person name="Crisci M."/>
            <person name="Pye H."/>
            <person name="Adriaenssens E."/>
            <person name="Santini J."/>
        </authorList>
    </citation>
    <scope>NUCLEOTIDE SEQUENCE [LARGE SCALE GENOMIC DNA]</scope>
    <source>
        <strain evidence="7">Lak_Megaphage_Sonny</strain>
    </source>
</reference>
<keyword evidence="2 6" id="KW-0812">Transmembrane</keyword>
<accession>A0ABZ0Z6F7</accession>
<evidence type="ECO:0008006" key="9">
    <source>
        <dbReference type="Google" id="ProtNLM"/>
    </source>
</evidence>
<evidence type="ECO:0000313" key="8">
    <source>
        <dbReference type="Proteomes" id="UP001358193"/>
    </source>
</evidence>
<keyword evidence="8" id="KW-1185">Reference proteome</keyword>